<organism evidence="2 3">
    <name type="scientific">Limnobacter humi</name>
    <dbReference type="NCBI Taxonomy" id="1778671"/>
    <lineage>
        <taxon>Bacteria</taxon>
        <taxon>Pseudomonadati</taxon>
        <taxon>Pseudomonadota</taxon>
        <taxon>Betaproteobacteria</taxon>
        <taxon>Burkholderiales</taxon>
        <taxon>Burkholderiaceae</taxon>
        <taxon>Limnobacter</taxon>
    </lineage>
</organism>
<protein>
    <submittedName>
        <fullName evidence="2">DUF1275 domain-containing protein</fullName>
    </submittedName>
</protein>
<evidence type="ECO:0000313" key="2">
    <source>
        <dbReference type="EMBL" id="MCQ8895873.1"/>
    </source>
</evidence>
<dbReference type="Proteomes" id="UP001204142">
    <property type="component" value="Unassembled WGS sequence"/>
</dbReference>
<feature type="transmembrane region" description="Helical" evidence="1">
    <location>
        <begin position="221"/>
        <end position="240"/>
    </location>
</feature>
<evidence type="ECO:0000256" key="1">
    <source>
        <dbReference type="SAM" id="Phobius"/>
    </source>
</evidence>
<feature type="transmembrane region" description="Helical" evidence="1">
    <location>
        <begin position="100"/>
        <end position="121"/>
    </location>
</feature>
<dbReference type="PANTHER" id="PTHR37314">
    <property type="entry name" value="SLR0142 PROTEIN"/>
    <property type="match status" value="1"/>
</dbReference>
<dbReference type="InterPro" id="IPR010699">
    <property type="entry name" value="DUF1275"/>
</dbReference>
<dbReference type="RefSeq" id="WP_256763639.1">
    <property type="nucleotide sequence ID" value="NZ_JANIGO010000002.1"/>
</dbReference>
<dbReference type="PANTHER" id="PTHR37314:SF4">
    <property type="entry name" value="UPF0700 TRANSMEMBRANE PROTEIN YOAK"/>
    <property type="match status" value="1"/>
</dbReference>
<feature type="transmembrane region" description="Helical" evidence="1">
    <location>
        <begin position="197"/>
        <end position="215"/>
    </location>
</feature>
<accession>A0ABT1WEC1</accession>
<feature type="transmembrane region" description="Helical" evidence="1">
    <location>
        <begin position="65"/>
        <end position="88"/>
    </location>
</feature>
<feature type="transmembrane region" description="Helical" evidence="1">
    <location>
        <begin position="22"/>
        <end position="45"/>
    </location>
</feature>
<sequence length="252" mass="27339">MPFRLPRSLIGHQRTRQANAQLGIYLAAVAGAINAGGFLAVHQYTSHMTGVVSSLSDAWVLGQHTLVLAGAASLVSFLLGAMLCAILVNFARKRRLTSEFAIPLALEALLLLCFGVLGGRLDDYERFYIPLTAALLCFLMGLQNALVSKLSKSEIRTTHVTGIVTDLGIELGKLLYVNRTMHASTPAVRADRNKLRLLAGLLTGFFVGGLAGAWGFKQFGYITTVPIATSLMLVSLLSIWDDVRKQFRRPPL</sequence>
<proteinExistence type="predicted"/>
<keyword evidence="3" id="KW-1185">Reference proteome</keyword>
<keyword evidence="1" id="KW-1133">Transmembrane helix</keyword>
<gene>
    <name evidence="2" type="ORF">NQT62_05400</name>
</gene>
<reference evidence="2 3" key="1">
    <citation type="submission" date="2022-07" db="EMBL/GenBank/DDBJ databases">
        <authorList>
            <person name="Xamxidin M."/>
            <person name="Wu M."/>
        </authorList>
    </citation>
    <scope>NUCLEOTIDE SEQUENCE [LARGE SCALE GENOMIC DNA]</scope>
    <source>
        <strain evidence="2 3">NBRC 111650</strain>
    </source>
</reference>
<keyword evidence="1" id="KW-0472">Membrane</keyword>
<name>A0ABT1WEC1_9BURK</name>
<comment type="caution">
    <text evidence="2">The sequence shown here is derived from an EMBL/GenBank/DDBJ whole genome shotgun (WGS) entry which is preliminary data.</text>
</comment>
<dbReference type="EMBL" id="JANIGO010000002">
    <property type="protein sequence ID" value="MCQ8895873.1"/>
    <property type="molecule type" value="Genomic_DNA"/>
</dbReference>
<evidence type="ECO:0000313" key="3">
    <source>
        <dbReference type="Proteomes" id="UP001204142"/>
    </source>
</evidence>
<keyword evidence="1" id="KW-0812">Transmembrane</keyword>
<dbReference type="Pfam" id="PF06912">
    <property type="entry name" value="DUF1275"/>
    <property type="match status" value="1"/>
</dbReference>
<feature type="transmembrane region" description="Helical" evidence="1">
    <location>
        <begin position="127"/>
        <end position="147"/>
    </location>
</feature>